<evidence type="ECO:0000313" key="4">
    <source>
        <dbReference type="EMBL" id="AYF75922.1"/>
    </source>
</evidence>
<dbReference type="Gene3D" id="3.40.50.1700">
    <property type="entry name" value="Glycoside hydrolase family 3 C-terminal domain"/>
    <property type="match status" value="1"/>
</dbReference>
<dbReference type="InterPro" id="IPR029058">
    <property type="entry name" value="AB_hydrolase_fold"/>
</dbReference>
<dbReference type="OrthoDB" id="3187421at2"/>
<keyword evidence="2 4" id="KW-0378">Hydrolase</keyword>
<keyword evidence="5" id="KW-1185">Reference proteome</keyword>
<dbReference type="GO" id="GO:0004553">
    <property type="term" value="F:hydrolase activity, hydrolyzing O-glycosyl compounds"/>
    <property type="evidence" value="ECO:0007669"/>
    <property type="project" value="InterPro"/>
</dbReference>
<dbReference type="InterPro" id="IPR036962">
    <property type="entry name" value="Glyco_hydro_3_N_sf"/>
</dbReference>
<dbReference type="InterPro" id="IPR013783">
    <property type="entry name" value="Ig-like_fold"/>
</dbReference>
<dbReference type="PANTHER" id="PTHR42715:SF10">
    <property type="entry name" value="BETA-GLUCOSIDASE"/>
    <property type="match status" value="1"/>
</dbReference>
<dbReference type="PROSITE" id="PS51820">
    <property type="entry name" value="PA14"/>
    <property type="match status" value="1"/>
</dbReference>
<protein>
    <submittedName>
        <fullName evidence="4">Alpha/beta fold hydrolase</fullName>
    </submittedName>
</protein>
<dbReference type="InterPro" id="IPR050288">
    <property type="entry name" value="Cellulose_deg_GH3"/>
</dbReference>
<dbReference type="Pfam" id="PF14310">
    <property type="entry name" value="Fn3-like"/>
    <property type="match status" value="1"/>
</dbReference>
<dbReference type="SUPFAM" id="SSF53474">
    <property type="entry name" value="alpha/beta-Hydrolases"/>
    <property type="match status" value="1"/>
</dbReference>
<dbReference type="Gene3D" id="2.60.40.10">
    <property type="entry name" value="Immunoglobulins"/>
    <property type="match status" value="1"/>
</dbReference>
<dbReference type="Pfam" id="PF00561">
    <property type="entry name" value="Abhydrolase_1"/>
    <property type="match status" value="1"/>
</dbReference>
<dbReference type="SUPFAM" id="SSF52279">
    <property type="entry name" value="Beta-D-glucan exohydrolase, C-terminal domain"/>
    <property type="match status" value="1"/>
</dbReference>
<dbReference type="Gene3D" id="3.40.50.1820">
    <property type="entry name" value="alpha/beta hydrolase"/>
    <property type="match status" value="1"/>
</dbReference>
<dbReference type="Gene3D" id="2.60.120.260">
    <property type="entry name" value="Galactose-binding domain-like"/>
    <property type="match status" value="1"/>
</dbReference>
<dbReference type="Gene3D" id="3.20.20.300">
    <property type="entry name" value="Glycoside hydrolase, family 3, N-terminal domain"/>
    <property type="match status" value="1"/>
</dbReference>
<dbReference type="InterPro" id="IPR026891">
    <property type="entry name" value="Fn3-like"/>
</dbReference>
<dbReference type="Pfam" id="PF00933">
    <property type="entry name" value="Glyco_hydro_3"/>
    <property type="match status" value="1"/>
</dbReference>
<accession>A0A386ZDH6</accession>
<comment type="similarity">
    <text evidence="1">Belongs to the glycosyl hydrolase 3 family.</text>
</comment>
<dbReference type="Pfam" id="PF01915">
    <property type="entry name" value="Glyco_hydro_3_C"/>
    <property type="match status" value="1"/>
</dbReference>
<sequence length="1070" mass="114078">MSQAPITPVTLRGAAGELAGWQAEPPAEVAARGTVLLVPGFTGSKEDFEGMLPLLAAAGYRAVAYDQRGQWQSEGPEDVSGYTMADFVGDLQGVVDQISPDAPIHLVGHSFGGYVSRVAVVERPGRFRSFTLLASGPSSVEDIDFPPPQLVAQLVESGGQELIWQQMSAALFESGHTPPPERMEFLHRRILQTKRDNILGILHCMTEPPLKDPAALRDSGVPLLVAYGDTNDLWAPAVHEKFARALGAETVVFPGSGHVPNEDVPDKVCAALETFWKGTGMTDIDTLLAKLDLPAKIRLISGANFFRFAGEDSIGLAEMPVSDGPSGVRGEQWDERDPSVSLPSGTALAATWDRELLGEIGALIAAEARRKDVYAVLGPTINLHRSPLGGRHFECFSEDPMLTAEIADAYVRAVQAHGVSACPKHYVANDSETERFTTDVLADERTLRELYLYPFERSVAAGAWMIMAAYNSVNGVTMTENDLLDEPLKGEWGFDGVVVSDWTAVRSTAGAAKGTDLAMPGPWELWGAPLEQAVRTGEVPESAIDEKVRRILRFAVRVGALQGSPQPVPPVTDDAAQRLVREAAAKAMVLARNDGILPLGRPARVALLGSAAAEPRFMGGGSATVIPAHTTSPLEGLSEVLPVVHTPGVHLSDAMIPVPVELVTDPATGTAGLSLRYFDGDTVLDTEHRAAGSLMLFGNPNAARATAIELHGSLRADTAGEWRIGFAGVGDMTLSLDGEQVLTDTVLPEGTDPVELLLNPPQRFVTRDLAEGQQVEVLVRMVPAGGFPALGLTCAVGRPRRAADEEFAAAVELARTSEVAVVVVGTTEQIESEGYDRTTLALPGRQDELVAAVAAVNPRTIVVVNSGSPVEMPWRDDVAAVLLTWFPGQEFGAALADVLTGAREPGGRLPTTWPKAMADVPVLNTKPGADHTLPYTEGIHIGYRAWLKSGVAPAYPFGHGLGYTTWALDDLTVSGRTATVTVRNTGARRGRQVLQAYLSREHSAVDRPVRWLSGFAVVEADAGESVTATIELPKRSFQHWTDAGWAVEPGVFTLHVGTSVTDLPLTAEIG</sequence>
<dbReference type="SMART" id="SM01217">
    <property type="entry name" value="Fn3_like"/>
    <property type="match status" value="1"/>
</dbReference>
<dbReference type="PRINTS" id="PR00133">
    <property type="entry name" value="GLHYDRLASE3"/>
</dbReference>
<dbReference type="SUPFAM" id="SSF51445">
    <property type="entry name" value="(Trans)glycosidases"/>
    <property type="match status" value="1"/>
</dbReference>
<dbReference type="Proteomes" id="UP000267164">
    <property type="component" value="Chromosome"/>
</dbReference>
<dbReference type="EMBL" id="CP032568">
    <property type="protein sequence ID" value="AYF75922.1"/>
    <property type="molecule type" value="Genomic_DNA"/>
</dbReference>
<name>A0A386ZDH6_9NOCA</name>
<dbReference type="InterPro" id="IPR036881">
    <property type="entry name" value="Glyco_hydro_3_C_sf"/>
</dbReference>
<dbReference type="KEGG" id="nyu:D7D52_21100"/>
<dbReference type="AlphaFoldDB" id="A0A386ZDH6"/>
<dbReference type="GO" id="GO:0005975">
    <property type="term" value="P:carbohydrate metabolic process"/>
    <property type="evidence" value="ECO:0007669"/>
    <property type="project" value="InterPro"/>
</dbReference>
<evidence type="ECO:0000313" key="5">
    <source>
        <dbReference type="Proteomes" id="UP000267164"/>
    </source>
</evidence>
<gene>
    <name evidence="4" type="ORF">D7D52_21100</name>
</gene>
<dbReference type="InterPro" id="IPR002772">
    <property type="entry name" value="Glyco_hydro_3_C"/>
</dbReference>
<evidence type="ECO:0000256" key="2">
    <source>
        <dbReference type="ARBA" id="ARBA00022801"/>
    </source>
</evidence>
<dbReference type="PANTHER" id="PTHR42715">
    <property type="entry name" value="BETA-GLUCOSIDASE"/>
    <property type="match status" value="1"/>
</dbReference>
<evidence type="ECO:0000259" key="3">
    <source>
        <dbReference type="PROSITE" id="PS51820"/>
    </source>
</evidence>
<feature type="domain" description="PA14" evidence="3">
    <location>
        <begin position="668"/>
        <end position="811"/>
    </location>
</feature>
<reference evidence="4 5" key="1">
    <citation type="submission" date="2018-09" db="EMBL/GenBank/DDBJ databases">
        <title>Nocardia yunnanensis sp. nov., an actinomycete isolated from a soil sample.</title>
        <authorList>
            <person name="Zhang J."/>
        </authorList>
    </citation>
    <scope>NUCLEOTIDE SEQUENCE [LARGE SCALE GENOMIC DNA]</scope>
    <source>
        <strain evidence="4 5">CFHS0054</strain>
    </source>
</reference>
<dbReference type="InterPro" id="IPR037524">
    <property type="entry name" value="PA14/GLEYA"/>
</dbReference>
<proteinExistence type="inferred from homology"/>
<dbReference type="InterPro" id="IPR001764">
    <property type="entry name" value="Glyco_hydro_3_N"/>
</dbReference>
<evidence type="ECO:0000256" key="1">
    <source>
        <dbReference type="ARBA" id="ARBA00005336"/>
    </source>
</evidence>
<dbReference type="InterPro" id="IPR017853">
    <property type="entry name" value="GH"/>
</dbReference>
<dbReference type="InterPro" id="IPR000073">
    <property type="entry name" value="AB_hydrolase_1"/>
</dbReference>
<dbReference type="RefSeq" id="WP_120738916.1">
    <property type="nucleotide sequence ID" value="NZ_CP032568.1"/>
</dbReference>
<organism evidence="4 5">
    <name type="scientific">Nocardia yunnanensis</name>
    <dbReference type="NCBI Taxonomy" id="2382165"/>
    <lineage>
        <taxon>Bacteria</taxon>
        <taxon>Bacillati</taxon>
        <taxon>Actinomycetota</taxon>
        <taxon>Actinomycetes</taxon>
        <taxon>Mycobacteriales</taxon>
        <taxon>Nocardiaceae</taxon>
        <taxon>Nocardia</taxon>
    </lineage>
</organism>